<dbReference type="AlphaFoldDB" id="A1VPJ6"/>
<name>A1VPJ6_POLNA</name>
<feature type="signal peptide" evidence="2">
    <location>
        <begin position="1"/>
        <end position="19"/>
    </location>
</feature>
<evidence type="ECO:0000256" key="2">
    <source>
        <dbReference type="SAM" id="SignalP"/>
    </source>
</evidence>
<dbReference type="OrthoDB" id="8913702at2"/>
<evidence type="ECO:0000313" key="4">
    <source>
        <dbReference type="Proteomes" id="UP000000644"/>
    </source>
</evidence>
<feature type="compositionally biased region" description="Pro residues" evidence="1">
    <location>
        <begin position="71"/>
        <end position="84"/>
    </location>
</feature>
<dbReference type="HOGENOM" id="CLU_1546221_0_0_4"/>
<evidence type="ECO:0000313" key="3">
    <source>
        <dbReference type="EMBL" id="ABM37574.1"/>
    </source>
</evidence>
<dbReference type="KEGG" id="pna:Pnap_2266"/>
<sequence length="173" mass="18167">MLLKFLVVAALATTKLATAQVKCTMPNGVVITQQLSSSCPVGAIKGQTLDGKPVALLVPPAKEITPTVSRAPPPAAKPVQASPPPKDRSYEYAKAICTLLEGAGATTCDVNSNIFSTSTIEATLATSPRDAAQSCRFIASTMRSKTDAFQSKNWKILIFSPFSGNRPIAACEL</sequence>
<keyword evidence="4" id="KW-1185">Reference proteome</keyword>
<evidence type="ECO:0000256" key="1">
    <source>
        <dbReference type="SAM" id="MobiDB-lite"/>
    </source>
</evidence>
<reference evidence="4" key="1">
    <citation type="journal article" date="2009" name="Environ. Microbiol.">
        <title>The genome of Polaromonas naphthalenivorans strain CJ2, isolated from coal tar-contaminated sediment, reveals physiological and metabolic versatility and evolution through extensive horizontal gene transfer.</title>
        <authorList>
            <person name="Yagi J.M."/>
            <person name="Sims D."/>
            <person name="Brettin T."/>
            <person name="Bruce D."/>
            <person name="Madsen E.L."/>
        </authorList>
    </citation>
    <scope>NUCLEOTIDE SEQUENCE [LARGE SCALE GENOMIC DNA]</scope>
    <source>
        <strain evidence="4">CJ2</strain>
    </source>
</reference>
<dbReference type="STRING" id="365044.Pnap_2266"/>
<evidence type="ECO:0008006" key="5">
    <source>
        <dbReference type="Google" id="ProtNLM"/>
    </source>
</evidence>
<dbReference type="Proteomes" id="UP000000644">
    <property type="component" value="Chromosome"/>
</dbReference>
<keyword evidence="2" id="KW-0732">Signal</keyword>
<proteinExistence type="predicted"/>
<gene>
    <name evidence="3" type="ordered locus">Pnap_2266</name>
</gene>
<accession>A1VPJ6</accession>
<protein>
    <recommendedName>
        <fullName evidence="5">DUF4124 domain-containing protein</fullName>
    </recommendedName>
</protein>
<organism evidence="3 4">
    <name type="scientific">Polaromonas naphthalenivorans (strain CJ2)</name>
    <dbReference type="NCBI Taxonomy" id="365044"/>
    <lineage>
        <taxon>Bacteria</taxon>
        <taxon>Pseudomonadati</taxon>
        <taxon>Pseudomonadota</taxon>
        <taxon>Betaproteobacteria</taxon>
        <taxon>Burkholderiales</taxon>
        <taxon>Comamonadaceae</taxon>
        <taxon>Polaromonas</taxon>
    </lineage>
</organism>
<dbReference type="RefSeq" id="WP_011801652.1">
    <property type="nucleotide sequence ID" value="NC_008781.1"/>
</dbReference>
<dbReference type="EMBL" id="CP000529">
    <property type="protein sequence ID" value="ABM37574.1"/>
    <property type="molecule type" value="Genomic_DNA"/>
</dbReference>
<feature type="chain" id="PRO_5002639735" description="DUF4124 domain-containing protein" evidence="2">
    <location>
        <begin position="20"/>
        <end position="173"/>
    </location>
</feature>
<feature type="region of interest" description="Disordered" evidence="1">
    <location>
        <begin position="66"/>
        <end position="87"/>
    </location>
</feature>